<dbReference type="InterPro" id="IPR036291">
    <property type="entry name" value="NAD(P)-bd_dom_sf"/>
</dbReference>
<dbReference type="PATRIC" id="fig|178900.5.peg.1181"/>
<protein>
    <submittedName>
        <fullName evidence="2">Uncharacterized protein</fullName>
    </submittedName>
</protein>
<accession>A0A149Q6N9</accession>
<reference evidence="2 3" key="1">
    <citation type="submission" date="2015-06" db="EMBL/GenBank/DDBJ databases">
        <title>Improved classification and identification of acetic acid bacteria using matrix-assisted laser desorption/ionization time-of-flight mass spectrometry; Gluconobacter nephelii and Gluconobacter uchimurae are later heterotypic synonyms of Gluconobacter japonicus and Gluconobacter oxydans, respectively.</title>
        <authorList>
            <person name="Li L."/>
            <person name="Cleenwerck I."/>
            <person name="De Vuyst L."/>
            <person name="Vandamme P."/>
        </authorList>
    </citation>
    <scope>NUCLEOTIDE SEQUENCE [LARGE SCALE GENOMIC DNA]</scope>
    <source>
        <strain evidence="2 3">LMG 1625</strain>
    </source>
</reference>
<comment type="caution">
    <text evidence="2">The sequence shown here is derived from an EMBL/GenBank/DDBJ whole genome shotgun (WGS) entry which is preliminary data.</text>
</comment>
<evidence type="ECO:0000256" key="1">
    <source>
        <dbReference type="SAM" id="MobiDB-lite"/>
    </source>
</evidence>
<gene>
    <name evidence="2" type="ORF">AD928_09910</name>
</gene>
<dbReference type="Gene3D" id="3.40.50.720">
    <property type="entry name" value="NAD(P)-binding Rossmann-like Domain"/>
    <property type="match status" value="1"/>
</dbReference>
<dbReference type="SUPFAM" id="SSF51735">
    <property type="entry name" value="NAD(P)-binding Rossmann-fold domains"/>
    <property type="match status" value="1"/>
</dbReference>
<dbReference type="Gene3D" id="3.90.25.10">
    <property type="entry name" value="UDP-galactose 4-epimerase, domain 1"/>
    <property type="match status" value="1"/>
</dbReference>
<dbReference type="AlphaFoldDB" id="A0A149Q6N9"/>
<sequence length="135" mass="14347">MAAERGGGSDTECAGHISSGRLVSKSQTRLCAEPARQSGSETGVYAVEGPEQYSPEDVAELLREVLNQPVRVASLPKAELLAAYRRNGFSDSAAQSYAHMTEIFVTQAYDVPASPLKGTTNLKTCFQQVLAPNAA</sequence>
<feature type="region of interest" description="Disordered" evidence="1">
    <location>
        <begin position="1"/>
        <end position="47"/>
    </location>
</feature>
<organism evidence="2 3">
    <name type="scientific">Acetobacter cerevisiae</name>
    <dbReference type="NCBI Taxonomy" id="178900"/>
    <lineage>
        <taxon>Bacteria</taxon>
        <taxon>Pseudomonadati</taxon>
        <taxon>Pseudomonadota</taxon>
        <taxon>Alphaproteobacteria</taxon>
        <taxon>Acetobacterales</taxon>
        <taxon>Acetobacteraceae</taxon>
        <taxon>Acetobacter</taxon>
    </lineage>
</organism>
<proteinExistence type="predicted"/>
<evidence type="ECO:0000313" key="2">
    <source>
        <dbReference type="EMBL" id="KXU92893.1"/>
    </source>
</evidence>
<evidence type="ECO:0000313" key="3">
    <source>
        <dbReference type="Proteomes" id="UP000075473"/>
    </source>
</evidence>
<dbReference type="Proteomes" id="UP000075473">
    <property type="component" value="Unassembled WGS sequence"/>
</dbReference>
<name>A0A149Q6N9_9PROT</name>
<dbReference type="EMBL" id="LHZA01000151">
    <property type="protein sequence ID" value="KXU92893.1"/>
    <property type="molecule type" value="Genomic_DNA"/>
</dbReference>